<keyword evidence="1" id="KW-0472">Membrane</keyword>
<evidence type="ECO:0000313" key="3">
    <source>
        <dbReference type="EMBL" id="UFP96502.1"/>
    </source>
</evidence>
<evidence type="ECO:0000313" key="4">
    <source>
        <dbReference type="Proteomes" id="UP001054846"/>
    </source>
</evidence>
<dbReference type="InterPro" id="IPR039342">
    <property type="entry name" value="TGD2-like"/>
</dbReference>
<organism evidence="3 4">
    <name type="scientific">Gloeobacter morelensis MG652769</name>
    <dbReference type="NCBI Taxonomy" id="2781736"/>
    <lineage>
        <taxon>Bacteria</taxon>
        <taxon>Bacillati</taxon>
        <taxon>Cyanobacteriota</taxon>
        <taxon>Cyanophyceae</taxon>
        <taxon>Gloeobacterales</taxon>
        <taxon>Gloeobacteraceae</taxon>
        <taxon>Gloeobacter</taxon>
        <taxon>Gloeobacter morelensis</taxon>
    </lineage>
</organism>
<sequence>MNRRGIREGLVGLLILVGVGIFVGLYLWLSGGFRQGGYRFTITFRDANGLNVGAPVRLRGVRVGQVQATIPGISSVKADVLIDRPDVFIPKNSQFVVSQSGLIGETFVEIFPSDTAVVPPNTTVETLSARCEKSVASEPLVCPQSSVVGRTPPRFQELVRSLDALATRLDQDFFDSLQTTVVKFGQTADNLSSLSRTAAKDFDVLADTARAASREVPAFGRAAQALEKTILDIDVILLDNRASLSQTLANLNRASAEVSKLTSQLSGSITPERLDQIVANTNEAVANLRSLSVAISDPATVASLRSTLDSARATLDNIQKITTDLDELTGDPQFRTNLRRLIDGLGNLVSSEPGDPAESSVFANADYRDGIAGVADTAAP</sequence>
<gene>
    <name evidence="3" type="ORF">ISF26_09940</name>
</gene>
<name>A0ABY3PSP0_9CYAN</name>
<protein>
    <submittedName>
        <fullName evidence="3">MCE family protein</fullName>
    </submittedName>
</protein>
<dbReference type="PANTHER" id="PTHR34675:SF1">
    <property type="entry name" value="PROTEIN TRIGALACTOSYLDIACYLGLYCEROL 2, CHLOROPLASTIC"/>
    <property type="match status" value="1"/>
</dbReference>
<keyword evidence="1" id="KW-0812">Transmembrane</keyword>
<dbReference type="RefSeq" id="WP_230843740.1">
    <property type="nucleotide sequence ID" value="NZ_CP063845.1"/>
</dbReference>
<reference evidence="3 4" key="1">
    <citation type="journal article" date="2021" name="Genome Biol. Evol.">
        <title>Complete Genome Sequencing of a Novel Gloeobacter Species from a Waterfall Cave in Mexico.</title>
        <authorList>
            <person name="Saw J.H."/>
            <person name="Cardona T."/>
            <person name="Montejano G."/>
        </authorList>
    </citation>
    <scope>NUCLEOTIDE SEQUENCE [LARGE SCALE GENOMIC DNA]</scope>
    <source>
        <strain evidence="3">MG652769</strain>
    </source>
</reference>
<dbReference type="Pfam" id="PF02470">
    <property type="entry name" value="MlaD"/>
    <property type="match status" value="1"/>
</dbReference>
<dbReference type="EMBL" id="CP063845">
    <property type="protein sequence ID" value="UFP96502.1"/>
    <property type="molecule type" value="Genomic_DNA"/>
</dbReference>
<dbReference type="Proteomes" id="UP001054846">
    <property type="component" value="Chromosome"/>
</dbReference>
<keyword evidence="4" id="KW-1185">Reference proteome</keyword>
<dbReference type="InterPro" id="IPR003399">
    <property type="entry name" value="Mce/MlaD"/>
</dbReference>
<evidence type="ECO:0000256" key="1">
    <source>
        <dbReference type="SAM" id="Phobius"/>
    </source>
</evidence>
<evidence type="ECO:0000259" key="2">
    <source>
        <dbReference type="Pfam" id="PF02470"/>
    </source>
</evidence>
<dbReference type="PANTHER" id="PTHR34675">
    <property type="entry name" value="PROTEIN TRIGALACTOSYLDIACYLGLYCEROL 2, CHLOROPLASTIC"/>
    <property type="match status" value="1"/>
</dbReference>
<feature type="transmembrane region" description="Helical" evidence="1">
    <location>
        <begin position="9"/>
        <end position="29"/>
    </location>
</feature>
<accession>A0ABY3PSP0</accession>
<keyword evidence="1" id="KW-1133">Transmembrane helix</keyword>
<proteinExistence type="predicted"/>
<feature type="domain" description="Mce/MlaD" evidence="2">
    <location>
        <begin position="37"/>
        <end position="112"/>
    </location>
</feature>